<protein>
    <submittedName>
        <fullName evidence="2">Uncharacterized protein</fullName>
    </submittedName>
</protein>
<sequence length="190" mass="20991">MLRTTSISLILATETDIVQATSRAEQSGGSGPSDKSQKSIPAPKLVKEEVLAFLERAVKITARLKGSRLATIQDDRIEKKKRKKLTLKRWRKWLEVIEKFAREGGQLMLKRHRYPYKWGGRVTVSGRRRETRWPAEWPTSDGSADGAAGERRSRLGGRLAGGWASDGRLVAGGGKVGVVLAGVKGWLMVN</sequence>
<reference evidence="3" key="1">
    <citation type="journal article" date="2017" name="Nat. Commun.">
        <title>The asparagus genome sheds light on the origin and evolution of a young Y chromosome.</title>
        <authorList>
            <person name="Harkess A."/>
            <person name="Zhou J."/>
            <person name="Xu C."/>
            <person name="Bowers J.E."/>
            <person name="Van der Hulst R."/>
            <person name="Ayyampalayam S."/>
            <person name="Mercati F."/>
            <person name="Riccardi P."/>
            <person name="McKain M.R."/>
            <person name="Kakrana A."/>
            <person name="Tang H."/>
            <person name="Ray J."/>
            <person name="Groenendijk J."/>
            <person name="Arikit S."/>
            <person name="Mathioni S.M."/>
            <person name="Nakano M."/>
            <person name="Shan H."/>
            <person name="Telgmann-Rauber A."/>
            <person name="Kanno A."/>
            <person name="Yue Z."/>
            <person name="Chen H."/>
            <person name="Li W."/>
            <person name="Chen Y."/>
            <person name="Xu X."/>
            <person name="Zhang Y."/>
            <person name="Luo S."/>
            <person name="Chen H."/>
            <person name="Gao J."/>
            <person name="Mao Z."/>
            <person name="Pires J.C."/>
            <person name="Luo M."/>
            <person name="Kudrna D."/>
            <person name="Wing R.A."/>
            <person name="Meyers B.C."/>
            <person name="Yi K."/>
            <person name="Kong H."/>
            <person name="Lavrijsen P."/>
            <person name="Sunseri F."/>
            <person name="Falavigna A."/>
            <person name="Ye Y."/>
            <person name="Leebens-Mack J.H."/>
            <person name="Chen G."/>
        </authorList>
    </citation>
    <scope>NUCLEOTIDE SEQUENCE [LARGE SCALE GENOMIC DNA]</scope>
    <source>
        <strain evidence="3">cv. DH0086</strain>
    </source>
</reference>
<evidence type="ECO:0000313" key="3">
    <source>
        <dbReference type="Proteomes" id="UP000243459"/>
    </source>
</evidence>
<organism evidence="2 3">
    <name type="scientific">Asparagus officinalis</name>
    <name type="common">Garden asparagus</name>
    <dbReference type="NCBI Taxonomy" id="4686"/>
    <lineage>
        <taxon>Eukaryota</taxon>
        <taxon>Viridiplantae</taxon>
        <taxon>Streptophyta</taxon>
        <taxon>Embryophyta</taxon>
        <taxon>Tracheophyta</taxon>
        <taxon>Spermatophyta</taxon>
        <taxon>Magnoliopsida</taxon>
        <taxon>Liliopsida</taxon>
        <taxon>Asparagales</taxon>
        <taxon>Asparagaceae</taxon>
        <taxon>Asparagoideae</taxon>
        <taxon>Asparagus</taxon>
    </lineage>
</organism>
<evidence type="ECO:0000256" key="1">
    <source>
        <dbReference type="SAM" id="MobiDB-lite"/>
    </source>
</evidence>
<feature type="region of interest" description="Disordered" evidence="1">
    <location>
        <begin position="132"/>
        <end position="151"/>
    </location>
</feature>
<proteinExistence type="predicted"/>
<keyword evidence="3" id="KW-1185">Reference proteome</keyword>
<accession>A0A5P1E788</accession>
<gene>
    <name evidence="2" type="ORF">A4U43_C09F12360</name>
</gene>
<evidence type="ECO:0000313" key="2">
    <source>
        <dbReference type="EMBL" id="ONK58420.1"/>
    </source>
</evidence>
<dbReference type="Gramene" id="ONK58420">
    <property type="protein sequence ID" value="ONK58420"/>
    <property type="gene ID" value="A4U43_C09F12360"/>
</dbReference>
<dbReference type="EMBL" id="CM007389">
    <property type="protein sequence ID" value="ONK58420.1"/>
    <property type="molecule type" value="Genomic_DNA"/>
</dbReference>
<dbReference type="AlphaFoldDB" id="A0A5P1E788"/>
<dbReference type="Proteomes" id="UP000243459">
    <property type="component" value="Chromosome 9"/>
</dbReference>
<feature type="region of interest" description="Disordered" evidence="1">
    <location>
        <begin position="21"/>
        <end position="41"/>
    </location>
</feature>
<name>A0A5P1E788_ASPOF</name>